<dbReference type="AlphaFoldDB" id="A0A4Z1BGX6"/>
<keyword evidence="1" id="KW-0472">Membrane</keyword>
<dbReference type="EMBL" id="SRPG01000363">
    <property type="protein sequence ID" value="TGN42986.1"/>
    <property type="molecule type" value="Genomic_DNA"/>
</dbReference>
<keyword evidence="1" id="KW-0812">Transmembrane</keyword>
<evidence type="ECO:0000259" key="2">
    <source>
        <dbReference type="Pfam" id="PF01595"/>
    </source>
</evidence>
<dbReference type="Proteomes" id="UP000297972">
    <property type="component" value="Unassembled WGS sequence"/>
</dbReference>
<protein>
    <submittedName>
        <fullName evidence="3">DUF21 domain-containing protein</fullName>
    </submittedName>
</protein>
<keyword evidence="1" id="KW-1133">Transmembrane helix</keyword>
<dbReference type="RefSeq" id="WP_135819163.1">
    <property type="nucleotide sequence ID" value="NZ_SRPG01000363.1"/>
</dbReference>
<reference evidence="3 4" key="1">
    <citation type="submission" date="2019-03" db="EMBL/GenBank/DDBJ databases">
        <authorList>
            <person name="Li J."/>
        </authorList>
    </citation>
    <scope>NUCLEOTIDE SEQUENCE [LARGE SCALE GENOMIC DNA]</scope>
    <source>
        <strain evidence="3 4">3058</strain>
    </source>
</reference>
<comment type="caution">
    <text evidence="3">The sequence shown here is derived from an EMBL/GenBank/DDBJ whole genome shotgun (WGS) entry which is preliminary data.</text>
</comment>
<organism evidence="3 4">
    <name type="scientific">Paracoccus liaowanqingii</name>
    <dbReference type="NCBI Taxonomy" id="2560053"/>
    <lineage>
        <taxon>Bacteria</taxon>
        <taxon>Pseudomonadati</taxon>
        <taxon>Pseudomonadota</taxon>
        <taxon>Alphaproteobacteria</taxon>
        <taxon>Rhodobacterales</taxon>
        <taxon>Paracoccaceae</taxon>
        <taxon>Paracoccus</taxon>
    </lineage>
</organism>
<accession>A0A4Z1BGX6</accession>
<evidence type="ECO:0000313" key="4">
    <source>
        <dbReference type="Proteomes" id="UP000297972"/>
    </source>
</evidence>
<dbReference type="Pfam" id="PF01595">
    <property type="entry name" value="CNNM"/>
    <property type="match status" value="1"/>
</dbReference>
<feature type="domain" description="CNNM transmembrane" evidence="2">
    <location>
        <begin position="9"/>
        <end position="57"/>
    </location>
</feature>
<feature type="transmembrane region" description="Helical" evidence="1">
    <location>
        <begin position="6"/>
        <end position="28"/>
    </location>
</feature>
<gene>
    <name evidence="3" type="ORF">E4L95_20825</name>
</gene>
<sequence>MNETLIWFGIVFCISQSAIFSGSNIAVFSLSRLRLEASAAAGDKSAATALDLRRDANVPSLTLATDFP</sequence>
<proteinExistence type="predicted"/>
<dbReference type="InterPro" id="IPR002550">
    <property type="entry name" value="CNNM"/>
</dbReference>
<evidence type="ECO:0000256" key="1">
    <source>
        <dbReference type="SAM" id="Phobius"/>
    </source>
</evidence>
<evidence type="ECO:0000313" key="3">
    <source>
        <dbReference type="EMBL" id="TGN42986.1"/>
    </source>
</evidence>
<name>A0A4Z1BGX6_9RHOB</name>
<keyword evidence="4" id="KW-1185">Reference proteome</keyword>